<dbReference type="SUPFAM" id="SSF52172">
    <property type="entry name" value="CheY-like"/>
    <property type="match status" value="1"/>
</dbReference>
<evidence type="ECO:0000256" key="4">
    <source>
        <dbReference type="ARBA" id="ARBA00023015"/>
    </source>
</evidence>
<reference evidence="9 10" key="1">
    <citation type="submission" date="2023-04" db="EMBL/GenBank/DDBJ databases">
        <title>YMD61, complete Genome.</title>
        <authorList>
            <person name="Zhang J."/>
        </authorList>
    </citation>
    <scope>NUCLEOTIDE SEQUENCE [LARGE SCALE GENOMIC DNA]</scope>
    <source>
        <strain evidence="9 10">YMD61</strain>
    </source>
</reference>
<keyword evidence="1" id="KW-0547">Nucleotide-binding</keyword>
<dbReference type="InterPro" id="IPR001789">
    <property type="entry name" value="Sig_transdc_resp-reg_receiver"/>
</dbReference>
<dbReference type="InterPro" id="IPR003593">
    <property type="entry name" value="AAA+_ATPase"/>
</dbReference>
<evidence type="ECO:0000256" key="2">
    <source>
        <dbReference type="ARBA" id="ARBA00022840"/>
    </source>
</evidence>
<feature type="modified residue" description="4-aspartylphosphate" evidence="6">
    <location>
        <position position="52"/>
    </location>
</feature>
<dbReference type="Proteomes" id="UP001230978">
    <property type="component" value="Chromosome"/>
</dbReference>
<dbReference type="Pfam" id="PF14532">
    <property type="entry name" value="Sigma54_activ_2"/>
    <property type="match status" value="1"/>
</dbReference>
<dbReference type="PROSITE" id="PS50110">
    <property type="entry name" value="RESPONSE_REGULATORY"/>
    <property type="match status" value="1"/>
</dbReference>
<evidence type="ECO:0000256" key="3">
    <source>
        <dbReference type="ARBA" id="ARBA00023012"/>
    </source>
</evidence>
<proteinExistence type="predicted"/>
<dbReference type="InterPro" id="IPR011006">
    <property type="entry name" value="CheY-like_superfamily"/>
</dbReference>
<dbReference type="SUPFAM" id="SSF52540">
    <property type="entry name" value="P-loop containing nucleoside triphosphate hydrolases"/>
    <property type="match status" value="1"/>
</dbReference>
<dbReference type="SMART" id="SM00382">
    <property type="entry name" value="AAA"/>
    <property type="match status" value="1"/>
</dbReference>
<dbReference type="InterPro" id="IPR027417">
    <property type="entry name" value="P-loop_NTPase"/>
</dbReference>
<keyword evidence="10" id="KW-1185">Reference proteome</keyword>
<dbReference type="EMBL" id="CP124535">
    <property type="protein sequence ID" value="WGV16601.1"/>
    <property type="molecule type" value="Genomic_DNA"/>
</dbReference>
<dbReference type="RefSeq" id="WP_281467116.1">
    <property type="nucleotide sequence ID" value="NZ_CP124535.1"/>
</dbReference>
<dbReference type="PRINTS" id="PR01590">
    <property type="entry name" value="HTHFIS"/>
</dbReference>
<keyword evidence="6" id="KW-0597">Phosphoprotein</keyword>
<dbReference type="Gene3D" id="1.10.8.60">
    <property type="match status" value="1"/>
</dbReference>
<dbReference type="Pfam" id="PF25601">
    <property type="entry name" value="AAA_lid_14"/>
    <property type="match status" value="1"/>
</dbReference>
<dbReference type="SMART" id="SM00448">
    <property type="entry name" value="REC"/>
    <property type="match status" value="1"/>
</dbReference>
<dbReference type="Gene3D" id="1.10.10.60">
    <property type="entry name" value="Homeodomain-like"/>
    <property type="match status" value="1"/>
</dbReference>
<feature type="domain" description="Sigma-54 factor interaction" evidence="7">
    <location>
        <begin position="133"/>
        <end position="334"/>
    </location>
</feature>
<keyword evidence="5" id="KW-0804">Transcription</keyword>
<dbReference type="PANTHER" id="PTHR32071">
    <property type="entry name" value="TRANSCRIPTIONAL REGULATORY PROTEIN"/>
    <property type="match status" value="1"/>
</dbReference>
<feature type="domain" description="Response regulatory" evidence="8">
    <location>
        <begin position="3"/>
        <end position="117"/>
    </location>
</feature>
<dbReference type="SUPFAM" id="SSF46689">
    <property type="entry name" value="Homeodomain-like"/>
    <property type="match status" value="1"/>
</dbReference>
<evidence type="ECO:0000313" key="10">
    <source>
        <dbReference type="Proteomes" id="UP001230978"/>
    </source>
</evidence>
<evidence type="ECO:0000259" key="7">
    <source>
        <dbReference type="PROSITE" id="PS50045"/>
    </source>
</evidence>
<dbReference type="Gene3D" id="3.40.50.300">
    <property type="entry name" value="P-loop containing nucleotide triphosphate hydrolases"/>
    <property type="match status" value="1"/>
</dbReference>
<protein>
    <submittedName>
        <fullName evidence="9">Response regulator</fullName>
    </submittedName>
</protein>
<dbReference type="InterPro" id="IPR002078">
    <property type="entry name" value="Sigma_54_int"/>
</dbReference>
<evidence type="ECO:0000256" key="5">
    <source>
        <dbReference type="ARBA" id="ARBA00023163"/>
    </source>
</evidence>
<name>A0ABY8Q7W4_9RHOB</name>
<evidence type="ECO:0000256" key="6">
    <source>
        <dbReference type="PROSITE-ProRule" id="PRU00169"/>
    </source>
</evidence>
<keyword evidence="3" id="KW-0902">Two-component regulatory system</keyword>
<dbReference type="CDD" id="cd00009">
    <property type="entry name" value="AAA"/>
    <property type="match status" value="1"/>
</dbReference>
<dbReference type="InterPro" id="IPR009057">
    <property type="entry name" value="Homeodomain-like_sf"/>
</dbReference>
<organism evidence="9 10">
    <name type="scientific">Fuscovulum ytuae</name>
    <dbReference type="NCBI Taxonomy" id="3042299"/>
    <lineage>
        <taxon>Bacteria</taxon>
        <taxon>Pseudomonadati</taxon>
        <taxon>Pseudomonadota</taxon>
        <taxon>Alphaproteobacteria</taxon>
        <taxon>Rhodobacterales</taxon>
        <taxon>Paracoccaceae</taxon>
        <taxon>Fuscovulum</taxon>
    </lineage>
</organism>
<dbReference type="InterPro" id="IPR058031">
    <property type="entry name" value="AAA_lid_NorR"/>
</dbReference>
<gene>
    <name evidence="9" type="ORF">QF092_01950</name>
</gene>
<sequence length="407" mass="44407">MTDILIIEDEDVLARSIVGFLERRGFSAGFAIDGQSAVALFRRERPRLVILDVRLGRENGLDLLPTLRGINPEAQIVVMTGHGDVGIAVEAMKRGARDFLMKPAPLAMIAGMAAELILQDNARPVDVTGVDRIVGRSSAAIDLRATLRRLASAAEGLQPPGVLLSGPRGSGKTLAARALHETVQDIRGKMECIDCSVGEGQVETALQAGARVLMLRHVDAMGEEEQGKLVRALEADPGLWVIATTARNLGALERKGNFRPDLLYRIQVGWVDVPPLADHSSDILPLAEEFARRTAFRFSRTRPRLTGEARVKLLQHDWPGNVAELENCVERAVIQSNDGMISAGDIKIIDHSEREEAAVPNLTKMEETALVKALRVTGGNVSRAAEMLGISRDTLRYRMEKFGISRR</sequence>
<keyword evidence="4" id="KW-0805">Transcription regulation</keyword>
<dbReference type="Pfam" id="PF00072">
    <property type="entry name" value="Response_reg"/>
    <property type="match status" value="1"/>
</dbReference>
<keyword evidence="2" id="KW-0067">ATP-binding</keyword>
<dbReference type="InterPro" id="IPR002197">
    <property type="entry name" value="HTH_Fis"/>
</dbReference>
<dbReference type="PROSITE" id="PS50045">
    <property type="entry name" value="SIGMA54_INTERACT_4"/>
    <property type="match status" value="1"/>
</dbReference>
<accession>A0ABY8Q7W4</accession>
<evidence type="ECO:0000256" key="1">
    <source>
        <dbReference type="ARBA" id="ARBA00022741"/>
    </source>
</evidence>
<evidence type="ECO:0000313" key="9">
    <source>
        <dbReference type="EMBL" id="WGV16601.1"/>
    </source>
</evidence>
<evidence type="ECO:0000259" key="8">
    <source>
        <dbReference type="PROSITE" id="PS50110"/>
    </source>
</evidence>
<dbReference type="Pfam" id="PF02954">
    <property type="entry name" value="HTH_8"/>
    <property type="match status" value="1"/>
</dbReference>
<dbReference type="Gene3D" id="3.40.50.2300">
    <property type="match status" value="1"/>
</dbReference>